<evidence type="ECO:0000256" key="8">
    <source>
        <dbReference type="ARBA" id="ARBA00022723"/>
    </source>
</evidence>
<dbReference type="Gene3D" id="2.60.40.420">
    <property type="entry name" value="Cupredoxins - blue copper proteins"/>
    <property type="match status" value="1"/>
</dbReference>
<evidence type="ECO:0000259" key="21">
    <source>
        <dbReference type="PROSITE" id="PS50857"/>
    </source>
</evidence>
<keyword evidence="11 20" id="KW-1133">Transmembrane helix</keyword>
<dbReference type="InterPro" id="IPR045187">
    <property type="entry name" value="CcO_II"/>
</dbReference>
<dbReference type="Proteomes" id="UP001244552">
    <property type="component" value="Unassembled WGS sequence"/>
</dbReference>
<dbReference type="RefSeq" id="WP_209988509.1">
    <property type="nucleotide sequence ID" value="NZ_JAUSVU010000022.1"/>
</dbReference>
<dbReference type="InterPro" id="IPR009056">
    <property type="entry name" value="Cyt_c-like_dom"/>
</dbReference>
<evidence type="ECO:0000256" key="6">
    <source>
        <dbReference type="ARBA" id="ARBA00022660"/>
    </source>
</evidence>
<comment type="function">
    <text evidence="15">Subunits I and II form the functional core of the enzyme complex. Electrons originating in cytochrome c are transferred via heme a and Cu(A) to the binuclear center formed by heme a3 and Cu(B).</text>
</comment>
<dbReference type="InterPro" id="IPR036909">
    <property type="entry name" value="Cyt_c-like_dom_sf"/>
</dbReference>
<keyword evidence="5 18" id="KW-0349">Heme</keyword>
<evidence type="ECO:0000256" key="16">
    <source>
        <dbReference type="ARBA" id="ARBA00031399"/>
    </source>
</evidence>
<keyword evidence="4" id="KW-0813">Transport</keyword>
<dbReference type="Pfam" id="PF00034">
    <property type="entry name" value="Cytochrom_C"/>
    <property type="match status" value="1"/>
</dbReference>
<feature type="domain" description="Cytochrome oxidase subunit II copper A binding" evidence="21">
    <location>
        <begin position="93"/>
        <end position="204"/>
    </location>
</feature>
<evidence type="ECO:0000313" key="23">
    <source>
        <dbReference type="EMBL" id="MDQ0536012.1"/>
    </source>
</evidence>
<dbReference type="PROSITE" id="PS51007">
    <property type="entry name" value="CYTC"/>
    <property type="match status" value="1"/>
</dbReference>
<name>A0ABU0MRB0_9PROT</name>
<dbReference type="Gene3D" id="1.10.287.90">
    <property type="match status" value="1"/>
</dbReference>
<keyword evidence="8 18" id="KW-0479">Metal-binding</keyword>
<evidence type="ECO:0000256" key="13">
    <source>
        <dbReference type="ARBA" id="ARBA00023008"/>
    </source>
</evidence>
<reference evidence="23 24" key="1">
    <citation type="submission" date="2023-07" db="EMBL/GenBank/DDBJ databases">
        <title>Genomic Encyclopedia of Type Strains, Phase IV (KMG-IV): sequencing the most valuable type-strain genomes for metagenomic binning, comparative biology and taxonomic classification.</title>
        <authorList>
            <person name="Goeker M."/>
        </authorList>
    </citation>
    <scope>NUCLEOTIDE SEQUENCE [LARGE SCALE GENOMIC DNA]</scope>
    <source>
        <strain evidence="23 24">DSM 19922</strain>
    </source>
</reference>
<dbReference type="InterPro" id="IPR008972">
    <property type="entry name" value="Cupredoxin"/>
</dbReference>
<dbReference type="SUPFAM" id="SSF46626">
    <property type="entry name" value="Cytochrome c"/>
    <property type="match status" value="1"/>
</dbReference>
<dbReference type="EMBL" id="JAUSVU010000022">
    <property type="protein sequence ID" value="MDQ0536012.1"/>
    <property type="molecule type" value="Genomic_DNA"/>
</dbReference>
<evidence type="ECO:0000256" key="15">
    <source>
        <dbReference type="ARBA" id="ARBA00024688"/>
    </source>
</evidence>
<dbReference type="InterPro" id="IPR001505">
    <property type="entry name" value="Copper_CuA"/>
</dbReference>
<dbReference type="CDD" id="cd13915">
    <property type="entry name" value="CuRO_HCO_II_like_2"/>
    <property type="match status" value="1"/>
</dbReference>
<accession>A0ABU0MRB0</accession>
<dbReference type="InterPro" id="IPR002429">
    <property type="entry name" value="CcO_II-like_C"/>
</dbReference>
<keyword evidence="14 20" id="KW-0472">Membrane</keyword>
<dbReference type="PROSITE" id="PS50857">
    <property type="entry name" value="COX2_CUA"/>
    <property type="match status" value="1"/>
</dbReference>
<evidence type="ECO:0000256" key="1">
    <source>
        <dbReference type="ARBA" id="ARBA00004141"/>
    </source>
</evidence>
<comment type="caution">
    <text evidence="23">The sequence shown here is derived from an EMBL/GenBank/DDBJ whole genome shotgun (WGS) entry which is preliminary data.</text>
</comment>
<proteinExistence type="inferred from homology"/>
<keyword evidence="13" id="KW-0186">Copper</keyword>
<evidence type="ECO:0000256" key="18">
    <source>
        <dbReference type="PROSITE-ProRule" id="PRU00433"/>
    </source>
</evidence>
<evidence type="ECO:0000256" key="5">
    <source>
        <dbReference type="ARBA" id="ARBA00022617"/>
    </source>
</evidence>
<evidence type="ECO:0000256" key="11">
    <source>
        <dbReference type="ARBA" id="ARBA00022989"/>
    </source>
</evidence>
<evidence type="ECO:0000256" key="17">
    <source>
        <dbReference type="ARBA" id="ARBA00047816"/>
    </source>
</evidence>
<evidence type="ECO:0000256" key="3">
    <source>
        <dbReference type="ARBA" id="ARBA00012949"/>
    </source>
</evidence>
<dbReference type="PANTHER" id="PTHR22888:SF9">
    <property type="entry name" value="CYTOCHROME C OXIDASE SUBUNIT 2"/>
    <property type="match status" value="1"/>
</dbReference>
<dbReference type="SUPFAM" id="SSF81464">
    <property type="entry name" value="Cytochrome c oxidase subunit II-like, transmembrane region"/>
    <property type="match status" value="1"/>
</dbReference>
<comment type="similarity">
    <text evidence="2">Belongs to the cytochrome c oxidase subunit 2 family.</text>
</comment>
<sequence length="334" mass="36369">MQILPATASSHAADMDWLFAALVGTSGFILLLVFGLMITFCVRYRANSKVERGNRLGRTWRLEAAWTAATFAAFLALYFWGADLYIRIHRPPPDATDVYVVGKQWMWKIEHAGGQREIDSLHVPVGRPVRLVLTSQDVIHDFAIPAFRIRQDAVPGRYETLWFTPTEVGEYPLYCAEFCGTYHARMGGSVVVMEPSDFQRWLDGQGAGPSLAQEGEALFRQYGCSGCHGAASTVHAPRLEGLFGRPVPLEGGGTVIADDRYIRDSILLPRSEIAAGYPPVMPSFAGQIGEDELLKLVAYIKSLADRTAGNTEAGPPAGGKQAGPPAGSAEKDAR</sequence>
<keyword evidence="7 20" id="KW-0812">Transmembrane</keyword>
<evidence type="ECO:0000256" key="12">
    <source>
        <dbReference type="ARBA" id="ARBA00023004"/>
    </source>
</evidence>
<dbReference type="PANTHER" id="PTHR22888">
    <property type="entry name" value="CYTOCHROME C OXIDASE, SUBUNIT II"/>
    <property type="match status" value="1"/>
</dbReference>
<feature type="transmembrane region" description="Helical" evidence="20">
    <location>
        <begin position="17"/>
        <end position="42"/>
    </location>
</feature>
<evidence type="ECO:0000256" key="2">
    <source>
        <dbReference type="ARBA" id="ARBA00007866"/>
    </source>
</evidence>
<comment type="catalytic activity">
    <reaction evidence="17">
        <text>4 Fe(II)-[cytochrome c] + O2 + 8 H(+)(in) = 4 Fe(III)-[cytochrome c] + 2 H2O + 4 H(+)(out)</text>
        <dbReference type="Rhea" id="RHEA:11436"/>
        <dbReference type="Rhea" id="RHEA-COMP:10350"/>
        <dbReference type="Rhea" id="RHEA-COMP:14399"/>
        <dbReference type="ChEBI" id="CHEBI:15377"/>
        <dbReference type="ChEBI" id="CHEBI:15378"/>
        <dbReference type="ChEBI" id="CHEBI:15379"/>
        <dbReference type="ChEBI" id="CHEBI:29033"/>
        <dbReference type="ChEBI" id="CHEBI:29034"/>
        <dbReference type="EC" id="7.1.1.9"/>
    </reaction>
</comment>
<evidence type="ECO:0000256" key="14">
    <source>
        <dbReference type="ARBA" id="ARBA00023136"/>
    </source>
</evidence>
<keyword evidence="6" id="KW-0679">Respiratory chain</keyword>
<feature type="region of interest" description="Disordered" evidence="19">
    <location>
        <begin position="308"/>
        <end position="334"/>
    </location>
</feature>
<evidence type="ECO:0000256" key="4">
    <source>
        <dbReference type="ARBA" id="ARBA00022448"/>
    </source>
</evidence>
<comment type="subcellular location">
    <subcellularLocation>
        <location evidence="1">Membrane</location>
        <topology evidence="1">Multi-pass membrane protein</topology>
    </subcellularLocation>
</comment>
<evidence type="ECO:0000256" key="19">
    <source>
        <dbReference type="SAM" id="MobiDB-lite"/>
    </source>
</evidence>
<gene>
    <name evidence="23" type="ORF">QO018_004903</name>
</gene>
<feature type="domain" description="Cytochrome c" evidence="22">
    <location>
        <begin position="210"/>
        <end position="304"/>
    </location>
</feature>
<keyword evidence="24" id="KW-1185">Reference proteome</keyword>
<evidence type="ECO:0000256" key="9">
    <source>
        <dbReference type="ARBA" id="ARBA00022967"/>
    </source>
</evidence>
<evidence type="ECO:0000313" key="24">
    <source>
        <dbReference type="Proteomes" id="UP001244552"/>
    </source>
</evidence>
<dbReference type="SUPFAM" id="SSF49503">
    <property type="entry name" value="Cupredoxins"/>
    <property type="match status" value="1"/>
</dbReference>
<organism evidence="23 24">
    <name type="scientific">Azospirillum picis</name>
    <dbReference type="NCBI Taxonomy" id="488438"/>
    <lineage>
        <taxon>Bacteria</taxon>
        <taxon>Pseudomonadati</taxon>
        <taxon>Pseudomonadota</taxon>
        <taxon>Alphaproteobacteria</taxon>
        <taxon>Rhodospirillales</taxon>
        <taxon>Azospirillaceae</taxon>
        <taxon>Azospirillum</taxon>
    </lineage>
</organism>
<dbReference type="Pfam" id="PF00116">
    <property type="entry name" value="COX2"/>
    <property type="match status" value="1"/>
</dbReference>
<feature type="transmembrane region" description="Helical" evidence="20">
    <location>
        <begin position="62"/>
        <end position="81"/>
    </location>
</feature>
<keyword evidence="12 18" id="KW-0408">Iron</keyword>
<evidence type="ECO:0000256" key="10">
    <source>
        <dbReference type="ARBA" id="ARBA00022982"/>
    </source>
</evidence>
<keyword evidence="10" id="KW-0249">Electron transport</keyword>
<dbReference type="PROSITE" id="PS00078">
    <property type="entry name" value="COX2"/>
    <property type="match status" value="1"/>
</dbReference>
<protein>
    <recommendedName>
        <fullName evidence="3">cytochrome-c oxidase</fullName>
        <ecNumber evidence="3">7.1.1.9</ecNumber>
    </recommendedName>
    <alternativeName>
        <fullName evidence="16">Cytochrome aa3 subunit 2</fullName>
    </alternativeName>
</protein>
<evidence type="ECO:0000256" key="20">
    <source>
        <dbReference type="SAM" id="Phobius"/>
    </source>
</evidence>
<keyword evidence="9" id="KW-1278">Translocase</keyword>
<dbReference type="EC" id="7.1.1.9" evidence="3"/>
<dbReference type="InterPro" id="IPR036257">
    <property type="entry name" value="Cyt_c_oxidase_su2_TM_sf"/>
</dbReference>
<evidence type="ECO:0000259" key="22">
    <source>
        <dbReference type="PROSITE" id="PS51007"/>
    </source>
</evidence>
<dbReference type="NCBIfam" id="TIGR02866">
    <property type="entry name" value="CoxB"/>
    <property type="match status" value="1"/>
</dbReference>
<dbReference type="InterPro" id="IPR014222">
    <property type="entry name" value="Cyt_c_oxidase_su2"/>
</dbReference>
<evidence type="ECO:0000256" key="7">
    <source>
        <dbReference type="ARBA" id="ARBA00022692"/>
    </source>
</evidence>